<dbReference type="PANTHER" id="PTHR43861">
    <property type="entry name" value="TRANS-ACONITATE 2-METHYLTRANSFERASE-RELATED"/>
    <property type="match status" value="1"/>
</dbReference>
<name>D9W832_9ACTN</name>
<dbReference type="Pfam" id="PF13489">
    <property type="entry name" value="Methyltransf_23"/>
    <property type="match status" value="1"/>
</dbReference>
<reference evidence="1 2" key="1">
    <citation type="submission" date="2009-02" db="EMBL/GenBank/DDBJ databases">
        <title>Annotation of Streptomyces hygroscopicus strain ATCC 53653.</title>
        <authorList>
            <consortium name="The Broad Institute Genome Sequencing Platform"/>
            <consortium name="Broad Institute Microbial Sequencing Center"/>
            <person name="Fischbach M."/>
            <person name="Godfrey P."/>
            <person name="Ward D."/>
            <person name="Young S."/>
            <person name="Zeng Q."/>
            <person name="Koehrsen M."/>
            <person name="Alvarado L."/>
            <person name="Berlin A.M."/>
            <person name="Bochicchio J."/>
            <person name="Borenstein D."/>
            <person name="Chapman S.B."/>
            <person name="Chen Z."/>
            <person name="Engels R."/>
            <person name="Freedman E."/>
            <person name="Gellesch M."/>
            <person name="Goldberg J."/>
            <person name="Griggs A."/>
            <person name="Gujja S."/>
            <person name="Heilman E.R."/>
            <person name="Heiman D.I."/>
            <person name="Hepburn T.A."/>
            <person name="Howarth C."/>
            <person name="Jen D."/>
            <person name="Larson L."/>
            <person name="Lewis B."/>
            <person name="Mehta T."/>
            <person name="Park D."/>
            <person name="Pearson M."/>
            <person name="Richards J."/>
            <person name="Roberts A."/>
            <person name="Saif S."/>
            <person name="Shea T.D."/>
            <person name="Shenoy N."/>
            <person name="Sisk P."/>
            <person name="Stolte C."/>
            <person name="Sykes S.N."/>
            <person name="Thomson T."/>
            <person name="Walk T."/>
            <person name="White J."/>
            <person name="Yandava C."/>
            <person name="Straight P."/>
            <person name="Clardy J."/>
            <person name="Hung D."/>
            <person name="Kolter R."/>
            <person name="Mekalanos J."/>
            <person name="Walker S."/>
            <person name="Walsh C.T."/>
            <person name="Wieland-Brown L.C."/>
            <person name="Haas B."/>
            <person name="Nusbaum C."/>
            <person name="Birren B."/>
        </authorList>
    </citation>
    <scope>NUCLEOTIDE SEQUENCE [LARGE SCALE GENOMIC DNA]</scope>
    <source>
        <strain evidence="1 2">ATCC 53653</strain>
    </source>
</reference>
<dbReference type="InterPro" id="IPR029063">
    <property type="entry name" value="SAM-dependent_MTases_sf"/>
</dbReference>
<dbReference type="AlphaFoldDB" id="D9W832"/>
<accession>D9W832</accession>
<dbReference type="CDD" id="cd02440">
    <property type="entry name" value="AdoMet_MTases"/>
    <property type="match status" value="1"/>
</dbReference>
<evidence type="ECO:0000313" key="2">
    <source>
        <dbReference type="Proteomes" id="UP000003963"/>
    </source>
</evidence>
<gene>
    <name evidence="1" type="ORF">SSOG_00278</name>
</gene>
<proteinExistence type="predicted"/>
<dbReference type="GO" id="GO:0032259">
    <property type="term" value="P:methylation"/>
    <property type="evidence" value="ECO:0007669"/>
    <property type="project" value="UniProtKB-KW"/>
</dbReference>
<dbReference type="STRING" id="457427.SSOG_00278"/>
<dbReference type="GO" id="GO:0008168">
    <property type="term" value="F:methyltransferase activity"/>
    <property type="evidence" value="ECO:0007669"/>
    <property type="project" value="UniProtKB-KW"/>
</dbReference>
<sequence length="192" mass="21001">MGHTRQDEWDAHYADGKMFRPLRDTERALLSAHVPAPAGGGRALDVGCGLGELAAHLASVGYTVDAVDWAGSALDRAGAEHPAGVRWLRLDVERDDLAVLGRDGYDLITLRLVYPFLRDRTRAMDDLGRRLREGGAIVVVTPLAATTPEKRRDIALDETEIDLLSTGWERVERLDAEGLAMLILRGRVQPAA</sequence>
<protein>
    <submittedName>
        <fullName evidence="1">Putative methyltransferase</fullName>
    </submittedName>
</protein>
<dbReference type="Proteomes" id="UP000003963">
    <property type="component" value="Unassembled WGS sequence"/>
</dbReference>
<keyword evidence="1" id="KW-0808">Transferase</keyword>
<dbReference type="RefSeq" id="WP_009712388.1">
    <property type="nucleotide sequence ID" value="NZ_GG657754.1"/>
</dbReference>
<evidence type="ECO:0000313" key="1">
    <source>
        <dbReference type="EMBL" id="EFL20566.1"/>
    </source>
</evidence>
<organism evidence="1 2">
    <name type="scientific">Streptomyces himastatinicus ATCC 53653</name>
    <dbReference type="NCBI Taxonomy" id="457427"/>
    <lineage>
        <taxon>Bacteria</taxon>
        <taxon>Bacillati</taxon>
        <taxon>Actinomycetota</taxon>
        <taxon>Actinomycetes</taxon>
        <taxon>Kitasatosporales</taxon>
        <taxon>Streptomycetaceae</taxon>
        <taxon>Streptomyces</taxon>
        <taxon>Streptomyces violaceusniger group</taxon>
    </lineage>
</organism>
<dbReference type="HOGENOM" id="CLU_100603_0_0_11"/>
<dbReference type="SUPFAM" id="SSF53335">
    <property type="entry name" value="S-adenosyl-L-methionine-dependent methyltransferases"/>
    <property type="match status" value="1"/>
</dbReference>
<dbReference type="GO" id="GO:0017000">
    <property type="term" value="P:antibiotic biosynthetic process"/>
    <property type="evidence" value="ECO:0007669"/>
    <property type="project" value="UniProtKB-ARBA"/>
</dbReference>
<keyword evidence="1" id="KW-0489">Methyltransferase</keyword>
<dbReference type="Gene3D" id="3.40.50.150">
    <property type="entry name" value="Vaccinia Virus protein VP39"/>
    <property type="match status" value="1"/>
</dbReference>
<dbReference type="EMBL" id="GG657754">
    <property type="protein sequence ID" value="EFL20566.1"/>
    <property type="molecule type" value="Genomic_DNA"/>
</dbReference>
<keyword evidence="2" id="KW-1185">Reference proteome</keyword>